<protein>
    <submittedName>
        <fullName evidence="5">Uncharacterized protein</fullName>
    </submittedName>
</protein>
<evidence type="ECO:0000256" key="3">
    <source>
        <dbReference type="ARBA" id="ARBA00022777"/>
    </source>
</evidence>
<dbReference type="GO" id="GO:0006071">
    <property type="term" value="P:glycerol metabolic process"/>
    <property type="evidence" value="ECO:0007669"/>
    <property type="project" value="TreeGrafter"/>
</dbReference>
<dbReference type="CDD" id="cd07777">
    <property type="entry name" value="ASKHA_NBD_FGGY_SHK"/>
    <property type="match status" value="1"/>
</dbReference>
<comment type="similarity">
    <text evidence="1">Belongs to the FGGY kinase family.</text>
</comment>
<reference evidence="5" key="4">
    <citation type="journal article" date="2022" name="Res Sq">
        <title>Comparative Genomics Reveals Insights into the Divergent Evolution of Astigmatic Mites and Household Pest Adaptations.</title>
        <authorList>
            <person name="Xiong Q."/>
            <person name="Wan A.T.-Y."/>
            <person name="Liu X.-Y."/>
            <person name="Fung C.S.-H."/>
            <person name="Xiao X."/>
            <person name="Malainual N."/>
            <person name="Hou J."/>
            <person name="Wang L."/>
            <person name="Wang M."/>
            <person name="Yang K."/>
            <person name="Cui Y."/>
            <person name="Leung E."/>
            <person name="Nong W."/>
            <person name="Shin S.-K."/>
            <person name="Au S."/>
            <person name="Jeong K.Y."/>
            <person name="Chew F.T."/>
            <person name="Hui J."/>
            <person name="Leung T.F."/>
            <person name="Tungtrongchitr A."/>
            <person name="Zhong N."/>
            <person name="Liu Z."/>
            <person name="Tsui S."/>
        </authorList>
    </citation>
    <scope>NUCLEOTIDE SEQUENCE</scope>
    <source>
        <strain evidence="5">Derf</strain>
        <tissue evidence="5">Whole organism</tissue>
    </source>
</reference>
<dbReference type="Gene3D" id="3.30.420.40">
    <property type="match status" value="1"/>
</dbReference>
<dbReference type="GO" id="GO:0050277">
    <property type="term" value="F:sedoheptulokinase activity"/>
    <property type="evidence" value="ECO:0007669"/>
    <property type="project" value="TreeGrafter"/>
</dbReference>
<reference evidence="5" key="1">
    <citation type="submission" date="2013-05" db="EMBL/GenBank/DDBJ databases">
        <authorList>
            <person name="Yim A.K.Y."/>
            <person name="Chan T.F."/>
            <person name="Ji K.M."/>
            <person name="Liu X.Y."/>
            <person name="Zhou J.W."/>
            <person name="Li R.Q."/>
            <person name="Yang K.Y."/>
            <person name="Li J."/>
            <person name="Li M."/>
            <person name="Law P.T.W."/>
            <person name="Wu Y.L."/>
            <person name="Cai Z.L."/>
            <person name="Qin H."/>
            <person name="Bao Y."/>
            <person name="Leung R.K.K."/>
            <person name="Ng P.K.S."/>
            <person name="Zou J."/>
            <person name="Zhong X.J."/>
            <person name="Ran P.X."/>
            <person name="Zhong N.S."/>
            <person name="Liu Z.G."/>
            <person name="Tsui S.K.W."/>
        </authorList>
    </citation>
    <scope>NUCLEOTIDE SEQUENCE</scope>
    <source>
        <strain evidence="5">Derf</strain>
        <tissue evidence="5">Whole organism</tissue>
    </source>
</reference>
<reference evidence="4" key="3">
    <citation type="journal article" date="2021" name="World Allergy Organ. J.">
        <title>Chromosome-level assembly of Dermatophagoides farinae genome and transcriptome reveals two novel allergens Der f 37 and Der f 39.</title>
        <authorList>
            <person name="Chen J."/>
            <person name="Cai Z."/>
            <person name="Fan D."/>
            <person name="Hu J."/>
            <person name="Hou Y."/>
            <person name="He Y."/>
            <person name="Zhang Z."/>
            <person name="Zhao Z."/>
            <person name="Gao P."/>
            <person name="Hu W."/>
            <person name="Sun J."/>
            <person name="Li J."/>
            <person name="Ji K."/>
        </authorList>
    </citation>
    <scope>NUCLEOTIDE SEQUENCE</scope>
    <source>
        <strain evidence="4">JKM2019</strain>
    </source>
</reference>
<dbReference type="AlphaFoldDB" id="A0A922KY16"/>
<accession>A0A922KY16</accession>
<name>A0A922KY16_DERFA</name>
<keyword evidence="2" id="KW-0808">Transferase</keyword>
<dbReference type="GO" id="GO:0005829">
    <property type="term" value="C:cytosol"/>
    <property type="evidence" value="ECO:0007669"/>
    <property type="project" value="TreeGrafter"/>
</dbReference>
<reference evidence="4" key="2">
    <citation type="submission" date="2020-06" db="EMBL/GenBank/DDBJ databases">
        <authorList>
            <person name="Ji K."/>
            <person name="Li J."/>
        </authorList>
    </citation>
    <scope>NUCLEOTIDE SEQUENCE</scope>
    <source>
        <strain evidence="4">JKM2019</strain>
        <tissue evidence="4">Whole body</tissue>
    </source>
</reference>
<dbReference type="PANTHER" id="PTHR10196:SF67">
    <property type="entry name" value="SEDOHEPTULOKINASE"/>
    <property type="match status" value="1"/>
</dbReference>
<evidence type="ECO:0000256" key="1">
    <source>
        <dbReference type="ARBA" id="ARBA00009156"/>
    </source>
</evidence>
<dbReference type="Proteomes" id="UP000828236">
    <property type="component" value="Unassembled WGS sequence"/>
</dbReference>
<evidence type="ECO:0000256" key="2">
    <source>
        <dbReference type="ARBA" id="ARBA00022679"/>
    </source>
</evidence>
<dbReference type="PANTHER" id="PTHR10196">
    <property type="entry name" value="SUGAR KINASE"/>
    <property type="match status" value="1"/>
</dbReference>
<evidence type="ECO:0000313" key="4">
    <source>
        <dbReference type="EMBL" id="KAH7637881.1"/>
    </source>
</evidence>
<gene>
    <name evidence="5" type="ORF">DERF_012215</name>
    <name evidence="4" type="ORF">HUG17_8985</name>
</gene>
<comment type="caution">
    <text evidence="5">The sequence shown here is derived from an EMBL/GenBank/DDBJ whole genome shotgun (WGS) entry which is preliminary data.</text>
</comment>
<sequence length="574" mass="65457">MEKNILSIDIGTSSVKISIVAIHNDRSNSFEIKSQSKCYYDTKRIRANNLPSNHSQQNVQVIFETIDDALKCMEFNVRIDSITVCGQMHSCVLWNHRLFVDPFDPNNLRFDMISDNYDWTDGRCDENFLKTLPTPISFADKVSSGFGCASLFWLKRFQPHYIDQFDRCGTIMDWFVCLLCRLDIVPISIQNAHAWAYFDPIKPGWNLDILKQAEFPIHLLPKPFESNVIVGQTQFQWHSIIEPGIPVYIAIGDLQAMMHLALKDNPNAIVLNMGTSAQICRLLVDKDGTLRIPRKSQLPVQSYDYYPFKNNEYLLVAPSLNGGNVLQSFMGFLQSTVKCLTNNELTREEIWDKIFHKSPEEFSNHDDNDDNDQSDERFISIKPTLFGERHDLSSVFSVNITGAKQPSLFNVINCLCIELIQNVFNMMPNVCETIRNNFNQKISTKIICTGSVMANNPILQRSLLIVIKRILLNENKSENKNNDEITNLLTSSLIDIEYVDKCDADVGCALFLISQSTNDTGAMIRRMDVDRNLMLFINGRPLPASSSITLSTIQIRNRMNGQQIPLRIMARRVG</sequence>
<dbReference type="SUPFAM" id="SSF53067">
    <property type="entry name" value="Actin-like ATPase domain"/>
    <property type="match status" value="1"/>
</dbReference>
<evidence type="ECO:0000313" key="5">
    <source>
        <dbReference type="EMBL" id="KAH9501362.1"/>
    </source>
</evidence>
<dbReference type="EMBL" id="SDOV01000008">
    <property type="protein sequence ID" value="KAH7637881.1"/>
    <property type="molecule type" value="Genomic_DNA"/>
</dbReference>
<dbReference type="InterPro" id="IPR043129">
    <property type="entry name" value="ATPase_NBD"/>
</dbReference>
<organism evidence="5 6">
    <name type="scientific">Dermatophagoides farinae</name>
    <name type="common">American house dust mite</name>
    <dbReference type="NCBI Taxonomy" id="6954"/>
    <lineage>
        <taxon>Eukaryota</taxon>
        <taxon>Metazoa</taxon>
        <taxon>Ecdysozoa</taxon>
        <taxon>Arthropoda</taxon>
        <taxon>Chelicerata</taxon>
        <taxon>Arachnida</taxon>
        <taxon>Acari</taxon>
        <taxon>Acariformes</taxon>
        <taxon>Sarcoptiformes</taxon>
        <taxon>Astigmata</taxon>
        <taxon>Psoroptidia</taxon>
        <taxon>Analgoidea</taxon>
        <taxon>Pyroglyphidae</taxon>
        <taxon>Dermatophagoidinae</taxon>
        <taxon>Dermatophagoides</taxon>
    </lineage>
</organism>
<dbReference type="EMBL" id="ASGP02000006">
    <property type="protein sequence ID" value="KAH9501362.1"/>
    <property type="molecule type" value="Genomic_DNA"/>
</dbReference>
<evidence type="ECO:0000313" key="6">
    <source>
        <dbReference type="Proteomes" id="UP000790347"/>
    </source>
</evidence>
<proteinExistence type="inferred from homology"/>
<keyword evidence="3" id="KW-0418">Kinase</keyword>
<keyword evidence="6" id="KW-1185">Reference proteome</keyword>
<dbReference type="Proteomes" id="UP000790347">
    <property type="component" value="Unassembled WGS sequence"/>
</dbReference>